<dbReference type="PROSITE" id="PS50887">
    <property type="entry name" value="GGDEF"/>
    <property type="match status" value="1"/>
</dbReference>
<feature type="coiled-coil region" evidence="3">
    <location>
        <begin position="324"/>
        <end position="358"/>
    </location>
</feature>
<evidence type="ECO:0000256" key="1">
    <source>
        <dbReference type="ARBA" id="ARBA00012528"/>
    </source>
</evidence>
<dbReference type="InterPro" id="IPR043128">
    <property type="entry name" value="Rev_trsase/Diguanyl_cyclase"/>
</dbReference>
<sequence>MAAVTVSQIVKEALSEIKDRHLMLTPENYTEVYNEISKKYGFTTEESKKIEKYISRLGDDYKAQAISLHIKTVDEFVAFMTARLSHGAKNGATQVVDDKKLKSLNAFARRILQAISMLHNKDAKALAEQGMQLLARRYDEKNLEEMCLKWFDFVSSYDTEFLDFLKYYGVRDFDDLKTMSAELEKFLSQKNESGEENALVELLNFALEPSITKELGEELSTIRNVLKQNPQSLNSKEFQEKIKTFVDRRIEEDRTEIIEKVGSLNNILQSIGDRISDIAASSKSSSAKVQSIKNDLKNVNLNANSIDHVKSMLIEIAGALEIESKELGLEMNSKQATISELQNRVTSLEKELEAAKLESKEDFLTKVATKRALMSEIQRIEEAYKRYGTDYSICFVDIDFFKKINDTYGHEAGDVILSAVAQVLKKNARKVDFVGRYGGEEFVILLPSTSLKDGVRFGEKLRSMIENFKFIYKNERIKVTISSGVATRSANLSDTMTLEGADKMLYLSKEGGRNQVMPKIIEEK</sequence>
<dbReference type="CDD" id="cd01949">
    <property type="entry name" value="GGDEF"/>
    <property type="match status" value="1"/>
</dbReference>
<name>A0A7S9RCK9_9BACT</name>
<feature type="domain" description="GGDEF" evidence="4">
    <location>
        <begin position="389"/>
        <end position="521"/>
    </location>
</feature>
<dbReference type="GO" id="GO:0052621">
    <property type="term" value="F:diguanylate cyclase activity"/>
    <property type="evidence" value="ECO:0007669"/>
    <property type="project" value="UniProtKB-EC"/>
</dbReference>
<evidence type="ECO:0000313" key="5">
    <source>
        <dbReference type="EMBL" id="QPH89219.1"/>
    </source>
</evidence>
<organism evidence="5 6">
    <name type="scientific">Campylobacter concisus</name>
    <dbReference type="NCBI Taxonomy" id="199"/>
    <lineage>
        <taxon>Bacteria</taxon>
        <taxon>Pseudomonadati</taxon>
        <taxon>Campylobacterota</taxon>
        <taxon>Epsilonproteobacteria</taxon>
        <taxon>Campylobacterales</taxon>
        <taxon>Campylobacteraceae</taxon>
        <taxon>Campylobacter</taxon>
    </lineage>
</organism>
<dbReference type="NCBIfam" id="TIGR00254">
    <property type="entry name" value="GGDEF"/>
    <property type="match status" value="1"/>
</dbReference>
<evidence type="ECO:0000256" key="3">
    <source>
        <dbReference type="SAM" id="Coils"/>
    </source>
</evidence>
<gene>
    <name evidence="5" type="ORF">CVT00_05995</name>
</gene>
<proteinExistence type="predicted"/>
<dbReference type="Proteomes" id="UP000594508">
    <property type="component" value="Chromosome"/>
</dbReference>
<dbReference type="EMBL" id="CP060707">
    <property type="protein sequence ID" value="QPH89219.1"/>
    <property type="molecule type" value="Genomic_DNA"/>
</dbReference>
<reference evidence="5 6" key="1">
    <citation type="journal article" date="2018" name="Emerg. Microbes Infect.">
        <title>Genomic analysis of oral Campylobacter concisus strains identified a potential bacterial molecular marker associated with active Crohn's disease.</title>
        <authorList>
            <person name="Liu F."/>
            <person name="Ma R."/>
            <person name="Tay C.Y.A."/>
            <person name="Octavia S."/>
            <person name="Lan R."/>
            <person name="Chung H.K.L."/>
            <person name="Riordan S.M."/>
            <person name="Grimm M.C."/>
            <person name="Leong R.W."/>
            <person name="Tanaka M.M."/>
            <person name="Connor S."/>
            <person name="Zhang L."/>
        </authorList>
    </citation>
    <scope>NUCLEOTIDE SEQUENCE [LARGE SCALE GENOMIC DNA]</scope>
    <source>
        <strain evidence="5 6">P1CDO2</strain>
    </source>
</reference>
<dbReference type="SUPFAM" id="SSF55073">
    <property type="entry name" value="Nucleotide cyclase"/>
    <property type="match status" value="1"/>
</dbReference>
<dbReference type="Gene3D" id="3.30.70.270">
    <property type="match status" value="1"/>
</dbReference>
<accession>A0A7S9RCK9</accession>
<dbReference type="SMART" id="SM00267">
    <property type="entry name" value="GGDEF"/>
    <property type="match status" value="1"/>
</dbReference>
<dbReference type="GO" id="GO:1902201">
    <property type="term" value="P:negative regulation of bacterial-type flagellum-dependent cell motility"/>
    <property type="evidence" value="ECO:0007669"/>
    <property type="project" value="TreeGrafter"/>
</dbReference>
<protein>
    <recommendedName>
        <fullName evidence="1">diguanylate cyclase</fullName>
        <ecNumber evidence="1">2.7.7.65</ecNumber>
    </recommendedName>
</protein>
<dbReference type="InterPro" id="IPR000160">
    <property type="entry name" value="GGDEF_dom"/>
</dbReference>
<dbReference type="FunFam" id="3.30.70.270:FF:000001">
    <property type="entry name" value="Diguanylate cyclase domain protein"/>
    <property type="match status" value="1"/>
</dbReference>
<dbReference type="GO" id="GO:0043709">
    <property type="term" value="P:cell adhesion involved in single-species biofilm formation"/>
    <property type="evidence" value="ECO:0007669"/>
    <property type="project" value="TreeGrafter"/>
</dbReference>
<dbReference type="Pfam" id="PF00990">
    <property type="entry name" value="GGDEF"/>
    <property type="match status" value="1"/>
</dbReference>
<dbReference type="GO" id="GO:0005886">
    <property type="term" value="C:plasma membrane"/>
    <property type="evidence" value="ECO:0007669"/>
    <property type="project" value="TreeGrafter"/>
</dbReference>
<evidence type="ECO:0000256" key="2">
    <source>
        <dbReference type="ARBA" id="ARBA00034247"/>
    </source>
</evidence>
<comment type="catalytic activity">
    <reaction evidence="2">
        <text>2 GTP = 3',3'-c-di-GMP + 2 diphosphate</text>
        <dbReference type="Rhea" id="RHEA:24898"/>
        <dbReference type="ChEBI" id="CHEBI:33019"/>
        <dbReference type="ChEBI" id="CHEBI:37565"/>
        <dbReference type="ChEBI" id="CHEBI:58805"/>
        <dbReference type="EC" id="2.7.7.65"/>
    </reaction>
</comment>
<evidence type="ECO:0000313" key="6">
    <source>
        <dbReference type="Proteomes" id="UP000594508"/>
    </source>
</evidence>
<dbReference type="AlphaFoldDB" id="A0A7S9RCK9"/>
<dbReference type="PANTHER" id="PTHR45138">
    <property type="entry name" value="REGULATORY COMPONENTS OF SENSORY TRANSDUCTION SYSTEM"/>
    <property type="match status" value="1"/>
</dbReference>
<dbReference type="RefSeq" id="WP_107914980.1">
    <property type="nucleotide sequence ID" value="NZ_CP060707.1"/>
</dbReference>
<dbReference type="PANTHER" id="PTHR45138:SF9">
    <property type="entry name" value="DIGUANYLATE CYCLASE DGCM-RELATED"/>
    <property type="match status" value="1"/>
</dbReference>
<dbReference type="InterPro" id="IPR050469">
    <property type="entry name" value="Diguanylate_Cyclase"/>
</dbReference>
<dbReference type="InterPro" id="IPR029787">
    <property type="entry name" value="Nucleotide_cyclase"/>
</dbReference>
<keyword evidence="3" id="KW-0175">Coiled coil</keyword>
<dbReference type="EC" id="2.7.7.65" evidence="1"/>
<evidence type="ECO:0000259" key="4">
    <source>
        <dbReference type="PROSITE" id="PS50887"/>
    </source>
</evidence>